<comment type="catalytic activity">
    <reaction evidence="1">
        <text>Hydrolyzes the link between N-acetylmuramoyl residues and L-amino acid residues in certain cell-wall glycopeptides.</text>
        <dbReference type="EC" id="3.5.1.28"/>
    </reaction>
</comment>
<dbReference type="CDD" id="cd02696">
    <property type="entry name" value="MurNAc-LAA"/>
    <property type="match status" value="1"/>
</dbReference>
<dbReference type="GO" id="GO:0030288">
    <property type="term" value="C:outer membrane-bounded periplasmic space"/>
    <property type="evidence" value="ECO:0007669"/>
    <property type="project" value="TreeGrafter"/>
</dbReference>
<feature type="compositionally biased region" description="Low complexity" evidence="4">
    <location>
        <begin position="338"/>
        <end position="368"/>
    </location>
</feature>
<dbReference type="KEGG" id="agl:PYTT_1091"/>
<keyword evidence="8" id="KW-1185">Reference proteome</keyword>
<evidence type="ECO:0000256" key="2">
    <source>
        <dbReference type="ARBA" id="ARBA00011901"/>
    </source>
</evidence>
<protein>
    <recommendedName>
        <fullName evidence="2">N-acetylmuramoyl-L-alanine amidase</fullName>
        <ecNumber evidence="2">3.5.1.28</ecNumber>
    </recommendedName>
</protein>
<evidence type="ECO:0000256" key="4">
    <source>
        <dbReference type="SAM" id="MobiDB-lite"/>
    </source>
</evidence>
<name>A0A1H6L518_9BACT</name>
<feature type="signal peptide" evidence="5">
    <location>
        <begin position="1"/>
        <end position="26"/>
    </location>
</feature>
<evidence type="ECO:0000313" key="7">
    <source>
        <dbReference type="EMBL" id="SEH83428.1"/>
    </source>
</evidence>
<dbReference type="STRING" id="1679444.PYTT_1091"/>
<dbReference type="EC" id="3.5.1.28" evidence="2"/>
<keyword evidence="5" id="KW-0732">Signal</keyword>
<dbReference type="InterPro" id="IPR002508">
    <property type="entry name" value="MurNAc-LAA_cat"/>
</dbReference>
<evidence type="ECO:0000259" key="6">
    <source>
        <dbReference type="SMART" id="SM00646"/>
    </source>
</evidence>
<organism evidence="7 8">
    <name type="scientific">Akkermansia glycaniphila</name>
    <dbReference type="NCBI Taxonomy" id="1679444"/>
    <lineage>
        <taxon>Bacteria</taxon>
        <taxon>Pseudomonadati</taxon>
        <taxon>Verrucomicrobiota</taxon>
        <taxon>Verrucomicrobiia</taxon>
        <taxon>Verrucomicrobiales</taxon>
        <taxon>Akkermansiaceae</taxon>
        <taxon>Akkermansia</taxon>
    </lineage>
</organism>
<dbReference type="InterPro" id="IPR050695">
    <property type="entry name" value="N-acetylmuramoyl_amidase_3"/>
</dbReference>
<feature type="chain" id="PRO_5009604495" description="N-acetylmuramoyl-L-alanine amidase" evidence="5">
    <location>
        <begin position="27"/>
        <end position="374"/>
    </location>
</feature>
<accession>A0A1H6L518</accession>
<dbReference type="EMBL" id="LT629973">
    <property type="protein sequence ID" value="SEH83428.1"/>
    <property type="molecule type" value="Genomic_DNA"/>
</dbReference>
<dbReference type="PANTHER" id="PTHR30404">
    <property type="entry name" value="N-ACETYLMURAMOYL-L-ALANINE AMIDASE"/>
    <property type="match status" value="1"/>
</dbReference>
<evidence type="ECO:0000256" key="5">
    <source>
        <dbReference type="SAM" id="SignalP"/>
    </source>
</evidence>
<feature type="region of interest" description="Disordered" evidence="4">
    <location>
        <begin position="331"/>
        <end position="374"/>
    </location>
</feature>
<dbReference type="AlphaFoldDB" id="A0A1H6L518"/>
<sequence>MPKYRTILLILLASILWTAMPTPAIAASDWPETSIDGVSYIKVERLRAFYKFKNLQGDRGYYTIGSALSGKGNRFLKMKADSQTFYINNVHFELSHPVKRNAQGEYLISKLDIVKVIDPVLRPQYIKNAENVQTVIIDPGHGGHDAGATNSAAHEADLNLKVAKKLKALLTRAGFKVVMTREADIFLTLQERVNIANKYENAIFVSIHHNSSRGSSKGIETFTLAPKGTTSPYARTLRYQDLAGNSQDSTNIALATAVHSAAILRTGAEDRGIKRARFSVLCSPKHPAILFEGGFMSNPEEARLLNTDEYQQKLAECICVGIKNYKAAMGAKPGSVPAQSASGTRSGSTSSRRIGTSTRGQTIRGGTSASRTRP</sequence>
<dbReference type="PANTHER" id="PTHR30404:SF0">
    <property type="entry name" value="N-ACETYLMURAMOYL-L-ALANINE AMIDASE AMIC"/>
    <property type="match status" value="1"/>
</dbReference>
<evidence type="ECO:0000313" key="8">
    <source>
        <dbReference type="Proteomes" id="UP000176204"/>
    </source>
</evidence>
<dbReference type="Pfam" id="PF01520">
    <property type="entry name" value="Amidase_3"/>
    <property type="match status" value="1"/>
</dbReference>
<dbReference type="GO" id="GO:0009253">
    <property type="term" value="P:peptidoglycan catabolic process"/>
    <property type="evidence" value="ECO:0007669"/>
    <property type="project" value="InterPro"/>
</dbReference>
<evidence type="ECO:0000256" key="1">
    <source>
        <dbReference type="ARBA" id="ARBA00001561"/>
    </source>
</evidence>
<dbReference type="SUPFAM" id="SSF53187">
    <property type="entry name" value="Zn-dependent exopeptidases"/>
    <property type="match status" value="1"/>
</dbReference>
<dbReference type="Proteomes" id="UP000176204">
    <property type="component" value="Chromosome I"/>
</dbReference>
<dbReference type="GO" id="GO:0008745">
    <property type="term" value="F:N-acetylmuramoyl-L-alanine amidase activity"/>
    <property type="evidence" value="ECO:0007669"/>
    <property type="project" value="UniProtKB-EC"/>
</dbReference>
<proteinExistence type="predicted"/>
<feature type="domain" description="MurNAc-LAA" evidence="6">
    <location>
        <begin position="193"/>
        <end position="323"/>
    </location>
</feature>
<keyword evidence="3" id="KW-0378">Hydrolase</keyword>
<dbReference type="Gene3D" id="3.40.630.40">
    <property type="entry name" value="Zn-dependent exopeptidases"/>
    <property type="match status" value="1"/>
</dbReference>
<dbReference type="SMART" id="SM00646">
    <property type="entry name" value="Ami_3"/>
    <property type="match status" value="1"/>
</dbReference>
<reference evidence="8" key="1">
    <citation type="submission" date="2016-09" db="EMBL/GenBank/DDBJ databases">
        <authorList>
            <person name="Koehorst J."/>
        </authorList>
    </citation>
    <scope>NUCLEOTIDE SEQUENCE [LARGE SCALE GENOMIC DNA]</scope>
</reference>
<gene>
    <name evidence="7" type="ORF">PYTT_1091</name>
</gene>
<evidence type="ECO:0000256" key="3">
    <source>
        <dbReference type="ARBA" id="ARBA00022801"/>
    </source>
</evidence>